<dbReference type="SMART" id="SM00331">
    <property type="entry name" value="PP2C_SIG"/>
    <property type="match status" value="1"/>
</dbReference>
<comment type="caution">
    <text evidence="4">The sequence shown here is derived from an EMBL/GenBank/DDBJ whole genome shotgun (WGS) entry which is preliminary data.</text>
</comment>
<dbReference type="InterPro" id="IPR003018">
    <property type="entry name" value="GAF"/>
</dbReference>
<evidence type="ECO:0000259" key="2">
    <source>
        <dbReference type="SMART" id="SM00065"/>
    </source>
</evidence>
<keyword evidence="1" id="KW-0378">Hydrolase</keyword>
<dbReference type="InterPro" id="IPR052016">
    <property type="entry name" value="Bact_Sigma-Reg"/>
</dbReference>
<dbReference type="EMBL" id="JBFNQN010000020">
    <property type="protein sequence ID" value="MEW9267652.1"/>
    <property type="molecule type" value="Genomic_DNA"/>
</dbReference>
<organism evidence="4 5">
    <name type="scientific">Kineococcus endophyticus</name>
    <dbReference type="NCBI Taxonomy" id="1181883"/>
    <lineage>
        <taxon>Bacteria</taxon>
        <taxon>Bacillati</taxon>
        <taxon>Actinomycetota</taxon>
        <taxon>Actinomycetes</taxon>
        <taxon>Kineosporiales</taxon>
        <taxon>Kineosporiaceae</taxon>
        <taxon>Kineococcus</taxon>
    </lineage>
</organism>
<dbReference type="Pfam" id="PF07228">
    <property type="entry name" value="SpoIIE"/>
    <property type="match status" value="1"/>
</dbReference>
<dbReference type="SUPFAM" id="SSF55785">
    <property type="entry name" value="PYP-like sensor domain (PAS domain)"/>
    <property type="match status" value="1"/>
</dbReference>
<feature type="domain" description="PPM-type phosphatase" evidence="3">
    <location>
        <begin position="503"/>
        <end position="717"/>
    </location>
</feature>
<reference evidence="4 5" key="1">
    <citation type="submission" date="2024-07" db="EMBL/GenBank/DDBJ databases">
        <authorList>
            <person name="Thanompreechachai J."/>
            <person name="Duangmal K."/>
        </authorList>
    </citation>
    <scope>NUCLEOTIDE SEQUENCE [LARGE SCALE GENOMIC DNA]</scope>
    <source>
        <strain evidence="4 5">KCTC 19886</strain>
    </source>
</reference>
<dbReference type="PANTHER" id="PTHR43156:SF2">
    <property type="entry name" value="STAGE II SPORULATION PROTEIN E"/>
    <property type="match status" value="1"/>
</dbReference>
<proteinExistence type="predicted"/>
<dbReference type="InterPro" id="IPR036457">
    <property type="entry name" value="PPM-type-like_dom_sf"/>
</dbReference>
<feature type="domain" description="GAF" evidence="2">
    <location>
        <begin position="8"/>
        <end position="182"/>
    </location>
</feature>
<keyword evidence="5" id="KW-1185">Reference proteome</keyword>
<gene>
    <name evidence="4" type="ORF">AB1207_23165</name>
</gene>
<dbReference type="SMART" id="SM00065">
    <property type="entry name" value="GAF"/>
    <property type="match status" value="2"/>
</dbReference>
<evidence type="ECO:0000259" key="3">
    <source>
        <dbReference type="SMART" id="SM00331"/>
    </source>
</evidence>
<dbReference type="InterPro" id="IPR001932">
    <property type="entry name" value="PPM-type_phosphatase-like_dom"/>
</dbReference>
<dbReference type="RefSeq" id="WP_367641071.1">
    <property type="nucleotide sequence ID" value="NZ_JBFNQN010000020.1"/>
</dbReference>
<protein>
    <submittedName>
        <fullName evidence="4">SpoIIE family protein phosphatase</fullName>
    </submittedName>
</protein>
<dbReference type="PANTHER" id="PTHR43156">
    <property type="entry name" value="STAGE II SPORULATION PROTEIN E-RELATED"/>
    <property type="match status" value="1"/>
</dbReference>
<dbReference type="InterPro" id="IPR000014">
    <property type="entry name" value="PAS"/>
</dbReference>
<dbReference type="CDD" id="cd00130">
    <property type="entry name" value="PAS"/>
    <property type="match status" value="1"/>
</dbReference>
<dbReference type="InterPro" id="IPR035965">
    <property type="entry name" value="PAS-like_dom_sf"/>
</dbReference>
<feature type="domain" description="GAF" evidence="2">
    <location>
        <begin position="323"/>
        <end position="482"/>
    </location>
</feature>
<dbReference type="Pfam" id="PF01590">
    <property type="entry name" value="GAF"/>
    <property type="match status" value="1"/>
</dbReference>
<evidence type="ECO:0000313" key="5">
    <source>
        <dbReference type="Proteomes" id="UP001555826"/>
    </source>
</evidence>
<dbReference type="Gene3D" id="3.30.450.40">
    <property type="match status" value="2"/>
</dbReference>
<dbReference type="Pfam" id="PF13185">
    <property type="entry name" value="GAF_2"/>
    <property type="match status" value="1"/>
</dbReference>
<evidence type="ECO:0000313" key="4">
    <source>
        <dbReference type="EMBL" id="MEW9267652.1"/>
    </source>
</evidence>
<dbReference type="SUPFAM" id="SSF81606">
    <property type="entry name" value="PP2C-like"/>
    <property type="match status" value="1"/>
</dbReference>
<evidence type="ECO:0000256" key="1">
    <source>
        <dbReference type="ARBA" id="ARBA00022801"/>
    </source>
</evidence>
<dbReference type="Gene3D" id="3.60.40.10">
    <property type="entry name" value="PPM-type phosphatase domain"/>
    <property type="match status" value="1"/>
</dbReference>
<accession>A0ABV3PDD2</accession>
<dbReference type="Gene3D" id="3.30.450.20">
    <property type="entry name" value="PAS domain"/>
    <property type="match status" value="1"/>
</dbReference>
<dbReference type="Proteomes" id="UP001555826">
    <property type="component" value="Unassembled WGS sequence"/>
</dbReference>
<name>A0ABV3PDD2_9ACTN</name>
<sequence length="718" mass="75568">MESPTAPPSLELLHRTAAELAAALDVRDAVTSVLHAGRDVVGTNTCGVALLDETGTLLVPTAPRDGGDLAGLGTGLPVPLTSATPSAEAARTLRPVLLRDRAELAARFGAGPGRGLNDTVLALGEHSWAMYPLVASGRLVGVLRFGLLREGSLDCEEQLFAATLADQCALAVERARLLTDARRSAVRYRTLAEAGSLDVFTARPGEGMTSDMPGWRALTGRADVRGRAWQADVHPEDLPGVLDRFYESVRDRTTARFRVRVRGLRGWRTISAVAVPVLADPADPASEIVEWVGSLDDVTERVRARRQTQTLHALTAALATAGGYEQVLDVVLRACLDGAGAVRAVVTVAEGQGEPGLVAHRMGQDRRRTRTELPHVTREGLAAFVGDRGTFPVGAAGVAALPAEVRPHFEAAARAGETSWAVLPLTARTRRLGTLVLASAAGDDPADQAADGPEDEDRDFLLTFARQAATALDRMQLLEQQRDTATVLAEALRPGPLPAVDWLATHRVAQTSAGVEVGGDWAELIPLPGAQGQERVAVVLGDVMGRGARAATVMGEVRTQVRTLAHVDPHPTAVLRGLDALAAAGGGDDLVTIFYAVLGRDGRLLAASAGHLPPLTCSTGPHYLDVPPGVPVGVEGDARTDVLDVRLDPGSALVVFSDGLVETRTRSLTEGLAQVLEHFRETARGTPADIVGTLVDRMVGAGGEDVDDDVTVLALRLR</sequence>
<dbReference type="SUPFAM" id="SSF55781">
    <property type="entry name" value="GAF domain-like"/>
    <property type="match status" value="2"/>
</dbReference>
<dbReference type="InterPro" id="IPR029016">
    <property type="entry name" value="GAF-like_dom_sf"/>
</dbReference>